<dbReference type="CDD" id="cd02440">
    <property type="entry name" value="AdoMet_MTases"/>
    <property type="match status" value="1"/>
</dbReference>
<dbReference type="Gene3D" id="3.40.50.150">
    <property type="entry name" value="Vaccinia Virus protein VP39"/>
    <property type="match status" value="1"/>
</dbReference>
<dbReference type="GO" id="GO:0032259">
    <property type="term" value="P:methylation"/>
    <property type="evidence" value="ECO:0007669"/>
    <property type="project" value="UniProtKB-KW"/>
</dbReference>
<keyword evidence="2" id="KW-0808">Transferase</keyword>
<dbReference type="InterPro" id="IPR029063">
    <property type="entry name" value="SAM-dependent_MTases_sf"/>
</dbReference>
<keyword evidence="2" id="KW-0489">Methyltransferase</keyword>
<sequence length="257" mass="27157">MSAFPLQVVGAFGRHAADYEGQAGLQRGIAWRLARLCRDLPAPPPDAPRADLGAGSGLLSRALLHHCPGLAGRPLLQLDLCPELLARNPLATAGPPPLLWDLNGGLPAALEPAGLLVSSFALQWLEAPARELERWGRALAPGGWLALAVPVRGSFPQWHQAAAAAGVPCTALELPDADDLIHALASTGLATTLQQRLRFSRPAGNGLATLRRLRDLGAGSSRTAPLSPAQLRRLLRHWPCGAAISWDVLLLVGRRIA</sequence>
<comment type="caution">
    <text evidence="2">The sequence shown here is derived from an EMBL/GenBank/DDBJ whole genome shotgun (WGS) entry which is preliminary data.</text>
</comment>
<gene>
    <name evidence="2" type="ORF">VB738_06445</name>
</gene>
<name>A0ABU5RT33_9CYAN</name>
<organism evidence="2 3">
    <name type="scientific">Cyanobium gracile UHCC 0139</name>
    <dbReference type="NCBI Taxonomy" id="3110308"/>
    <lineage>
        <taxon>Bacteria</taxon>
        <taxon>Bacillati</taxon>
        <taxon>Cyanobacteriota</taxon>
        <taxon>Cyanophyceae</taxon>
        <taxon>Synechococcales</taxon>
        <taxon>Prochlorococcaceae</taxon>
        <taxon>Cyanobium</taxon>
    </lineage>
</organism>
<protein>
    <submittedName>
        <fullName evidence="2">Methyltransferase domain-containing protein</fullName>
    </submittedName>
</protein>
<dbReference type="RefSeq" id="WP_323304970.1">
    <property type="nucleotide sequence ID" value="NZ_JAYGHX010000003.1"/>
</dbReference>
<proteinExistence type="predicted"/>
<reference evidence="2 3" key="1">
    <citation type="submission" date="2023-12" db="EMBL/GenBank/DDBJ databases">
        <title>Baltic Sea Cyanobacteria.</title>
        <authorList>
            <person name="Delbaje E."/>
            <person name="Fewer D.P."/>
            <person name="Shishido T.K."/>
        </authorList>
    </citation>
    <scope>NUCLEOTIDE SEQUENCE [LARGE SCALE GENOMIC DNA]</scope>
    <source>
        <strain evidence="2 3">UHCC 0139</strain>
    </source>
</reference>
<evidence type="ECO:0000313" key="3">
    <source>
        <dbReference type="Proteomes" id="UP001304461"/>
    </source>
</evidence>
<evidence type="ECO:0000313" key="2">
    <source>
        <dbReference type="EMBL" id="MEA5390897.1"/>
    </source>
</evidence>
<keyword evidence="3" id="KW-1185">Reference proteome</keyword>
<dbReference type="Proteomes" id="UP001304461">
    <property type="component" value="Unassembled WGS sequence"/>
</dbReference>
<evidence type="ECO:0000259" key="1">
    <source>
        <dbReference type="Pfam" id="PF08241"/>
    </source>
</evidence>
<accession>A0ABU5RT33</accession>
<dbReference type="EMBL" id="JAYGHX010000003">
    <property type="protein sequence ID" value="MEA5390897.1"/>
    <property type="molecule type" value="Genomic_DNA"/>
</dbReference>
<dbReference type="InterPro" id="IPR013216">
    <property type="entry name" value="Methyltransf_11"/>
</dbReference>
<feature type="domain" description="Methyltransferase type 11" evidence="1">
    <location>
        <begin position="51"/>
        <end position="146"/>
    </location>
</feature>
<dbReference type="Pfam" id="PF08241">
    <property type="entry name" value="Methyltransf_11"/>
    <property type="match status" value="1"/>
</dbReference>
<dbReference type="GO" id="GO:0008168">
    <property type="term" value="F:methyltransferase activity"/>
    <property type="evidence" value="ECO:0007669"/>
    <property type="project" value="UniProtKB-KW"/>
</dbReference>
<dbReference type="SUPFAM" id="SSF53335">
    <property type="entry name" value="S-adenosyl-L-methionine-dependent methyltransferases"/>
    <property type="match status" value="1"/>
</dbReference>